<dbReference type="PROSITE" id="PS51404">
    <property type="entry name" value="DYP_PEROXIDASE"/>
    <property type="match status" value="1"/>
</dbReference>
<comment type="cofactor">
    <cofactor evidence="1">
        <name>heme b</name>
        <dbReference type="ChEBI" id="CHEBI:60344"/>
    </cofactor>
</comment>
<feature type="region of interest" description="Disordered" evidence="7">
    <location>
        <begin position="497"/>
        <end position="541"/>
    </location>
</feature>
<feature type="domain" description="Dyp-type peroxidase C-terminal" evidence="8">
    <location>
        <begin position="248"/>
        <end position="425"/>
    </location>
</feature>
<protein>
    <submittedName>
        <fullName evidence="10">Dyp-type peroxidase</fullName>
    </submittedName>
</protein>
<evidence type="ECO:0000256" key="7">
    <source>
        <dbReference type="SAM" id="MobiDB-lite"/>
    </source>
</evidence>
<name>A0ABZ1WE67_9ACTN</name>
<feature type="region of interest" description="Disordered" evidence="7">
    <location>
        <begin position="769"/>
        <end position="788"/>
    </location>
</feature>
<evidence type="ECO:0000259" key="8">
    <source>
        <dbReference type="Pfam" id="PF20628"/>
    </source>
</evidence>
<dbReference type="EMBL" id="CP108482">
    <property type="protein sequence ID" value="WUS58999.1"/>
    <property type="molecule type" value="Genomic_DNA"/>
</dbReference>
<evidence type="ECO:0000256" key="6">
    <source>
        <dbReference type="ARBA" id="ARBA00025737"/>
    </source>
</evidence>
<keyword evidence="3" id="KW-0479">Metal-binding</keyword>
<evidence type="ECO:0000259" key="9">
    <source>
        <dbReference type="Pfam" id="PF21105"/>
    </source>
</evidence>
<evidence type="ECO:0000256" key="1">
    <source>
        <dbReference type="ARBA" id="ARBA00001970"/>
    </source>
</evidence>
<evidence type="ECO:0000256" key="5">
    <source>
        <dbReference type="ARBA" id="ARBA00023004"/>
    </source>
</evidence>
<keyword evidence="11" id="KW-1185">Reference proteome</keyword>
<organism evidence="10 11">
    <name type="scientific">Kitasatospora herbaricolor</name>
    <dbReference type="NCBI Taxonomy" id="68217"/>
    <lineage>
        <taxon>Bacteria</taxon>
        <taxon>Bacillati</taxon>
        <taxon>Actinomycetota</taxon>
        <taxon>Actinomycetes</taxon>
        <taxon>Kitasatosporales</taxon>
        <taxon>Streptomycetaceae</taxon>
        <taxon>Kitasatospora</taxon>
    </lineage>
</organism>
<dbReference type="RefSeq" id="WP_329494858.1">
    <property type="nucleotide sequence ID" value="NZ_CP108460.1"/>
</dbReference>
<feature type="compositionally biased region" description="Basic and acidic residues" evidence="7">
    <location>
        <begin position="769"/>
        <end position="781"/>
    </location>
</feature>
<feature type="compositionally biased region" description="Basic and acidic residues" evidence="7">
    <location>
        <begin position="352"/>
        <end position="362"/>
    </location>
</feature>
<dbReference type="Pfam" id="PF20628">
    <property type="entry name" value="Dyp_perox_C"/>
    <property type="match status" value="1"/>
</dbReference>
<dbReference type="InterPro" id="IPR006314">
    <property type="entry name" value="Dyp_peroxidase"/>
</dbReference>
<dbReference type="NCBIfam" id="TIGR01413">
    <property type="entry name" value="Dyp_perox_fam"/>
    <property type="match status" value="1"/>
</dbReference>
<dbReference type="InterPro" id="IPR049509">
    <property type="entry name" value="DyP_N"/>
</dbReference>
<dbReference type="InterPro" id="IPR048328">
    <property type="entry name" value="Dyp_perox_C"/>
</dbReference>
<comment type="similarity">
    <text evidence="6">Belongs to the DyP-type peroxidase family.</text>
</comment>
<feature type="domain" description="DyP dimeric alpha+beta barrel" evidence="9">
    <location>
        <begin position="12"/>
        <end position="178"/>
    </location>
</feature>
<keyword evidence="4" id="KW-0560">Oxidoreductase</keyword>
<dbReference type="Proteomes" id="UP001432014">
    <property type="component" value="Chromosome"/>
</dbReference>
<dbReference type="GO" id="GO:0004601">
    <property type="term" value="F:peroxidase activity"/>
    <property type="evidence" value="ECO:0007669"/>
    <property type="project" value="UniProtKB-KW"/>
</dbReference>
<gene>
    <name evidence="10" type="ORF">OG469_27960</name>
</gene>
<evidence type="ECO:0000313" key="11">
    <source>
        <dbReference type="Proteomes" id="UP001432014"/>
    </source>
</evidence>
<accession>A0ABZ1WE67</accession>
<evidence type="ECO:0000313" key="10">
    <source>
        <dbReference type="EMBL" id="WUS58999.1"/>
    </source>
</evidence>
<reference evidence="10 11" key="1">
    <citation type="submission" date="2022-10" db="EMBL/GenBank/DDBJ databases">
        <title>The complete genomes of actinobacterial strains from the NBC collection.</title>
        <authorList>
            <person name="Joergensen T.S."/>
            <person name="Alvarez Arevalo M."/>
            <person name="Sterndorff E.B."/>
            <person name="Faurdal D."/>
            <person name="Vuksanovic O."/>
            <person name="Mourched A.-S."/>
            <person name="Charusanti P."/>
            <person name="Shaw S."/>
            <person name="Blin K."/>
            <person name="Weber T."/>
        </authorList>
    </citation>
    <scope>NUCLEOTIDE SEQUENCE [LARGE SCALE GENOMIC DNA]</scope>
    <source>
        <strain evidence="10 11">NBC_01247</strain>
    </source>
</reference>
<feature type="compositionally biased region" description="Low complexity" evidence="7">
    <location>
        <begin position="522"/>
        <end position="538"/>
    </location>
</feature>
<sequence>MQTDLRLRESDEIQGDVLAGFKKDHVTLLFLKFEDAPRARAWLKALTPRIATTRQVAAFNEAFSAARRASGGDDPKSLKAVWTGISFTYAGLRELSGREPYESAPTGGTLEAYKDGSAKRAGALGDTGDNSPDNWLFGNGRTQAVHAVLTIAADTAQDLQAAVTEQRDAAAQARIVTVFQQNAATLLGTRRGKEHFGFKDGVSEPGVRGFDRPSADNPEEVEGHPGSRIVPAGEFVIGEQPAPGSTTDFPDWARNGSFQVVRRLAQDVPGWWAQVAVQLKILKQAKAIPAEATTEWLAARLVGRWRSGAPVCKHPNADVPFDPAASNDNDFGFRDDPDGLTTPLFSHLRKSSPRDGLQERPDGPFLDAGMLDGRRIMRRGAPYGQPFDPASEGPGGPDDPRGLLFVCYQADLTTQFEFIQTAWIDETNFPPGRSPETGGDPMVGLDCPVTYESRAASGERRTTALSFKQFVRTEGSVYAFAPSLGLLRGLADGSLAQQAAPATQQPGTGGTQPATGGGQQPGTGTQQPGTAQPGGQQQPKPPALVVDEFLAVPDRQRQGGVSEFWAFRQGQYRRISVADGAHNDALVTSDGSISGWNALQGVSRIDAVLPVPGAQRVGGRSQYWFFHTAGGKQVYRGVSIADGVAHSDTLDHADRSLGRWGSLAGVAQVDAFLPVPDQQGVGGKSWYWVFHSTGGRQVYRLISVFDSGLHMDALERSDRELTAWVSLEGATRVDSFLAVPDRQRVGGKSEFWVFHQNRYRRISVADGSGHPDRLEQADRDAGSWTSLA</sequence>
<keyword evidence="2 10" id="KW-0575">Peroxidase</keyword>
<feature type="compositionally biased region" description="Gly residues" evidence="7">
    <location>
        <begin position="507"/>
        <end position="521"/>
    </location>
</feature>
<evidence type="ECO:0000256" key="4">
    <source>
        <dbReference type="ARBA" id="ARBA00023002"/>
    </source>
</evidence>
<dbReference type="PANTHER" id="PTHR30521">
    <property type="entry name" value="DEFERROCHELATASE/PEROXIDASE"/>
    <property type="match status" value="1"/>
</dbReference>
<dbReference type="SUPFAM" id="SSF54909">
    <property type="entry name" value="Dimeric alpha+beta barrel"/>
    <property type="match status" value="1"/>
</dbReference>
<feature type="region of interest" description="Disordered" evidence="7">
    <location>
        <begin position="379"/>
        <end position="398"/>
    </location>
</feature>
<dbReference type="InterPro" id="IPR011008">
    <property type="entry name" value="Dimeric_a/b-barrel"/>
</dbReference>
<keyword evidence="5" id="KW-0408">Iron</keyword>
<feature type="region of interest" description="Disordered" evidence="7">
    <location>
        <begin position="197"/>
        <end position="228"/>
    </location>
</feature>
<feature type="compositionally biased region" description="Low complexity" evidence="7">
    <location>
        <begin position="497"/>
        <end position="506"/>
    </location>
</feature>
<dbReference type="PANTHER" id="PTHR30521:SF0">
    <property type="entry name" value="DYP-TYPE PEROXIDASE FAMILY PROTEIN"/>
    <property type="match status" value="1"/>
</dbReference>
<evidence type="ECO:0000256" key="3">
    <source>
        <dbReference type="ARBA" id="ARBA00022723"/>
    </source>
</evidence>
<feature type="region of interest" description="Disordered" evidence="7">
    <location>
        <begin position="347"/>
        <end position="369"/>
    </location>
</feature>
<proteinExistence type="inferred from homology"/>
<dbReference type="Pfam" id="PF21105">
    <property type="entry name" value="DyP_N"/>
    <property type="match status" value="1"/>
</dbReference>
<evidence type="ECO:0000256" key="2">
    <source>
        <dbReference type="ARBA" id="ARBA00022559"/>
    </source>
</evidence>